<dbReference type="OrthoDB" id="10261385at2759"/>
<evidence type="ECO:0000313" key="2">
    <source>
        <dbReference type="Proteomes" id="UP000683925"/>
    </source>
</evidence>
<evidence type="ECO:0000313" key="1">
    <source>
        <dbReference type="EMBL" id="CAD8139967.1"/>
    </source>
</evidence>
<dbReference type="Proteomes" id="UP000683925">
    <property type="component" value="Unassembled WGS sequence"/>
</dbReference>
<organism evidence="1 2">
    <name type="scientific">Paramecium octaurelia</name>
    <dbReference type="NCBI Taxonomy" id="43137"/>
    <lineage>
        <taxon>Eukaryota</taxon>
        <taxon>Sar</taxon>
        <taxon>Alveolata</taxon>
        <taxon>Ciliophora</taxon>
        <taxon>Intramacronucleata</taxon>
        <taxon>Oligohymenophorea</taxon>
        <taxon>Peniculida</taxon>
        <taxon>Parameciidae</taxon>
        <taxon>Paramecium</taxon>
    </lineage>
</organism>
<sequence>MIYKFEAIIEISPIQLFKLLHYLHHLSISLERMKLICLIPQVIAQDTYIRMTRDVCYKLEVPKSGCLLSQFL</sequence>
<dbReference type="AlphaFoldDB" id="A0A8S1SKU3"/>
<protein>
    <submittedName>
        <fullName evidence="1">Uncharacterized protein</fullName>
    </submittedName>
</protein>
<reference evidence="1" key="1">
    <citation type="submission" date="2021-01" db="EMBL/GenBank/DDBJ databases">
        <authorList>
            <consortium name="Genoscope - CEA"/>
            <person name="William W."/>
        </authorList>
    </citation>
    <scope>NUCLEOTIDE SEQUENCE</scope>
</reference>
<name>A0A8S1SKU3_PAROT</name>
<comment type="caution">
    <text evidence="1">The sequence shown here is derived from an EMBL/GenBank/DDBJ whole genome shotgun (WGS) entry which is preliminary data.</text>
</comment>
<proteinExistence type="predicted"/>
<accession>A0A8S1SKU3</accession>
<gene>
    <name evidence="1" type="ORF">POCTA_138.1.T0110162</name>
</gene>
<dbReference type="EMBL" id="CAJJDP010000010">
    <property type="protein sequence ID" value="CAD8139967.1"/>
    <property type="molecule type" value="Genomic_DNA"/>
</dbReference>
<keyword evidence="2" id="KW-1185">Reference proteome</keyword>